<feature type="binding site" evidence="7">
    <location>
        <position position="211"/>
    </location>
    <ligand>
        <name>Zn(2+)</name>
        <dbReference type="ChEBI" id="CHEBI:29105"/>
    </ligand>
</feature>
<sequence length="368" mass="41566">MNSKTSLGLALLCFSGGLYAHQLYPQVDTPNWDPETLVADQVPDRLISDSGFVYRPYFHPFDIRTFLQQHRPDWQELAESVNHWAGATGVDPRVILTTMAVLTDEVAETVPSAQQVKDVANQLSQRFYHYQDNLTAEQHNAATLAIVRQLQSPGDWQRWQDQYQAWFGSPDVAEPETAPQQALRSTGFAPAYGFMQWPWRQGYSWIPNGPHAHSGSGFPLSSIDVSYDWPAWGAPTYSVTAAHDGYVTVMSRCQVRVTNPNGWATNYYHMDGIQVANNQWVSKDTKLGVYASQRSTALCEGGSSTGPHLHFSLLYQGRFQSLQGSSLGPYQVQTGRYSYDNNCQYTWLLDQRSQQKVCLWRRVDNPTL</sequence>
<dbReference type="CDD" id="cd12797">
    <property type="entry name" value="M23_peptidase"/>
    <property type="match status" value="1"/>
</dbReference>
<dbReference type="EMBL" id="BATJ01000001">
    <property type="protein sequence ID" value="GAD65676.1"/>
    <property type="molecule type" value="Genomic_DNA"/>
</dbReference>
<proteinExistence type="predicted"/>
<feature type="domain" description="M23ase beta-sheet core" evidence="10">
    <location>
        <begin position="238"/>
        <end position="318"/>
    </location>
</feature>
<dbReference type="PANTHER" id="PTHR21666:SF288">
    <property type="entry name" value="CELL DIVISION PROTEIN YTFB"/>
    <property type="match status" value="1"/>
</dbReference>
<evidence type="ECO:0000256" key="9">
    <source>
        <dbReference type="SAM" id="SignalP"/>
    </source>
</evidence>
<dbReference type="PANTHER" id="PTHR21666">
    <property type="entry name" value="PEPTIDASE-RELATED"/>
    <property type="match status" value="1"/>
</dbReference>
<dbReference type="InterPro" id="IPR016047">
    <property type="entry name" value="M23ase_b-sheet_dom"/>
</dbReference>
<evidence type="ECO:0000256" key="5">
    <source>
        <dbReference type="ARBA" id="ARBA00023049"/>
    </source>
</evidence>
<dbReference type="Proteomes" id="UP000016570">
    <property type="component" value="Unassembled WGS sequence"/>
</dbReference>
<dbReference type="Gene3D" id="2.70.70.10">
    <property type="entry name" value="Glucose Permease (Domain IIA)"/>
    <property type="match status" value="1"/>
</dbReference>
<name>U2ZD84_VIBPR</name>
<dbReference type="SUPFAM" id="SSF51261">
    <property type="entry name" value="Duplicated hybrid motif"/>
    <property type="match status" value="1"/>
</dbReference>
<dbReference type="InterPro" id="IPR000841">
    <property type="entry name" value="Pept_M23A_Blytic"/>
</dbReference>
<dbReference type="RefSeq" id="WP_021703668.1">
    <property type="nucleotide sequence ID" value="NZ_BATJ01000001.1"/>
</dbReference>
<dbReference type="PRINTS" id="PR00933">
    <property type="entry name" value="BLYTICPTASE"/>
</dbReference>
<reference evidence="11 12" key="1">
    <citation type="submission" date="2013-09" db="EMBL/GenBank/DDBJ databases">
        <title>Whole genome shotgun sequence of Vibrio proteolyticus NBRC 13287.</title>
        <authorList>
            <person name="Isaki S."/>
            <person name="Hosoyama A."/>
            <person name="Numata M."/>
            <person name="Hashimoto M."/>
            <person name="Hosoyama Y."/>
            <person name="Tsuchikane K."/>
            <person name="Noguchi M."/>
            <person name="Hirakata S."/>
            <person name="Ichikawa N."/>
            <person name="Ohji S."/>
            <person name="Yamazoe A."/>
            <person name="Fujita N."/>
        </authorList>
    </citation>
    <scope>NUCLEOTIDE SEQUENCE [LARGE SCALE GENOMIC DNA]</scope>
    <source>
        <strain evidence="11 12">NBRC 13287</strain>
    </source>
</reference>
<comment type="caution">
    <text evidence="11">The sequence shown here is derived from an EMBL/GenBank/DDBJ whole genome shotgun (WGS) entry which is preliminary data.</text>
</comment>
<comment type="cofactor">
    <cofactor evidence="7">
        <name>Zn(2+)</name>
        <dbReference type="ChEBI" id="CHEBI:29105"/>
    </cofactor>
    <text evidence="7">Binds 1 zinc ion per subunit.</text>
</comment>
<accession>U2ZD84</accession>
<keyword evidence="1" id="KW-0645">Protease</keyword>
<feature type="active site" description="Proton donor/acceptor" evidence="6">
    <location>
        <position position="308"/>
    </location>
</feature>
<keyword evidence="5" id="KW-0482">Metalloprotease</keyword>
<evidence type="ECO:0000256" key="1">
    <source>
        <dbReference type="ARBA" id="ARBA00022670"/>
    </source>
</evidence>
<keyword evidence="8" id="KW-1015">Disulfide bond</keyword>
<feature type="disulfide bond" evidence="8">
    <location>
        <begin position="253"/>
        <end position="299"/>
    </location>
</feature>
<keyword evidence="4 7" id="KW-0862">Zinc</keyword>
<dbReference type="GO" id="GO:0046872">
    <property type="term" value="F:metal ion binding"/>
    <property type="evidence" value="ECO:0007669"/>
    <property type="project" value="UniProtKB-KW"/>
</dbReference>
<dbReference type="InterPro" id="IPR011055">
    <property type="entry name" value="Dup_hybrid_motif"/>
</dbReference>
<feature type="chain" id="PRO_5004636976" description="M23ase beta-sheet core domain-containing protein" evidence="9">
    <location>
        <begin position="21"/>
        <end position="368"/>
    </location>
</feature>
<feature type="signal peptide" evidence="9">
    <location>
        <begin position="1"/>
        <end position="20"/>
    </location>
</feature>
<keyword evidence="9" id="KW-0732">Signal</keyword>
<dbReference type="STRING" id="1219065.VPR01S_01_04500"/>
<keyword evidence="12" id="KW-1185">Reference proteome</keyword>
<organism evidence="11 12">
    <name type="scientific">Vibrio proteolyticus NBRC 13287</name>
    <dbReference type="NCBI Taxonomy" id="1219065"/>
    <lineage>
        <taxon>Bacteria</taxon>
        <taxon>Pseudomonadati</taxon>
        <taxon>Pseudomonadota</taxon>
        <taxon>Gammaproteobacteria</taxon>
        <taxon>Vibrionales</taxon>
        <taxon>Vibrionaceae</taxon>
        <taxon>Vibrio</taxon>
    </lineage>
</organism>
<gene>
    <name evidence="11" type="ORF">VPR01S_01_04500</name>
</gene>
<evidence type="ECO:0000256" key="3">
    <source>
        <dbReference type="ARBA" id="ARBA00022801"/>
    </source>
</evidence>
<dbReference type="InterPro" id="IPR050570">
    <property type="entry name" value="Cell_wall_metabolism_enzyme"/>
</dbReference>
<dbReference type="GO" id="GO:0004222">
    <property type="term" value="F:metalloendopeptidase activity"/>
    <property type="evidence" value="ECO:0007669"/>
    <property type="project" value="InterPro"/>
</dbReference>
<evidence type="ECO:0000259" key="10">
    <source>
        <dbReference type="Pfam" id="PF01551"/>
    </source>
</evidence>
<dbReference type="eggNOG" id="COG0739">
    <property type="taxonomic scope" value="Bacteria"/>
</dbReference>
<evidence type="ECO:0000313" key="12">
    <source>
        <dbReference type="Proteomes" id="UP000016570"/>
    </source>
</evidence>
<evidence type="ECO:0000256" key="4">
    <source>
        <dbReference type="ARBA" id="ARBA00022833"/>
    </source>
</evidence>
<evidence type="ECO:0000313" key="11">
    <source>
        <dbReference type="EMBL" id="GAD65676.1"/>
    </source>
</evidence>
<feature type="binding site" evidence="7">
    <location>
        <position position="224"/>
    </location>
    <ligand>
        <name>Zn(2+)</name>
        <dbReference type="ChEBI" id="CHEBI:29105"/>
    </ligand>
</feature>
<feature type="disulfide bond" evidence="8">
    <location>
        <begin position="343"/>
        <end position="358"/>
    </location>
</feature>
<dbReference type="AlphaFoldDB" id="U2ZD84"/>
<keyword evidence="2 7" id="KW-0479">Metal-binding</keyword>
<evidence type="ECO:0000256" key="2">
    <source>
        <dbReference type="ARBA" id="ARBA00022723"/>
    </source>
</evidence>
<evidence type="ECO:0000256" key="6">
    <source>
        <dbReference type="PIRSR" id="PIRSR600841-1"/>
    </source>
</evidence>
<evidence type="ECO:0000256" key="8">
    <source>
        <dbReference type="PIRSR" id="PIRSR600841-3"/>
    </source>
</evidence>
<dbReference type="GO" id="GO:0006508">
    <property type="term" value="P:proteolysis"/>
    <property type="evidence" value="ECO:0007669"/>
    <property type="project" value="UniProtKB-KW"/>
</dbReference>
<feature type="binding site" evidence="7">
    <location>
        <position position="310"/>
    </location>
    <ligand>
        <name>Zn(2+)</name>
        <dbReference type="ChEBI" id="CHEBI:29105"/>
    </ligand>
</feature>
<keyword evidence="3" id="KW-0378">Hydrolase</keyword>
<evidence type="ECO:0000256" key="7">
    <source>
        <dbReference type="PIRSR" id="PIRSR600841-2"/>
    </source>
</evidence>
<feature type="active site" description="Proton donor/acceptor" evidence="6">
    <location>
        <position position="269"/>
    </location>
</feature>
<dbReference type="Pfam" id="PF01551">
    <property type="entry name" value="Peptidase_M23"/>
    <property type="match status" value="1"/>
</dbReference>
<protein>
    <recommendedName>
        <fullName evidence="10">M23ase beta-sheet core domain-containing protein</fullName>
    </recommendedName>
</protein>